<accession>A0ABU5ZIF8</accession>
<evidence type="ECO:0000313" key="2">
    <source>
        <dbReference type="EMBL" id="MEB3102296.1"/>
    </source>
</evidence>
<organism evidence="2 3">
    <name type="scientific">Ferviditalea candida</name>
    <dbReference type="NCBI Taxonomy" id="3108399"/>
    <lineage>
        <taxon>Bacteria</taxon>
        <taxon>Bacillati</taxon>
        <taxon>Bacillota</taxon>
        <taxon>Bacilli</taxon>
        <taxon>Bacillales</taxon>
        <taxon>Paenibacillaceae</taxon>
        <taxon>Ferviditalea</taxon>
    </lineage>
</organism>
<reference evidence="2" key="1">
    <citation type="submission" date="2023-12" db="EMBL/GenBank/DDBJ databases">
        <title>Fervidustalea candida gen. nov., sp. nov., a novel member of the family Paenibacillaceae isolated from a geothermal area.</title>
        <authorList>
            <person name="Li W.-J."/>
            <person name="Jiao J.-Y."/>
            <person name="Chen Y."/>
        </authorList>
    </citation>
    <scope>NUCLEOTIDE SEQUENCE</scope>
    <source>
        <strain evidence="2">SYSU GA230002</strain>
    </source>
</reference>
<dbReference type="Pfam" id="PF22790">
    <property type="entry name" value="YkoP"/>
    <property type="match status" value="1"/>
</dbReference>
<dbReference type="EMBL" id="JAYJLD010000015">
    <property type="protein sequence ID" value="MEB3102296.1"/>
    <property type="molecule type" value="Genomic_DNA"/>
</dbReference>
<name>A0ABU5ZIF8_9BACL</name>
<dbReference type="Proteomes" id="UP001310386">
    <property type="component" value="Unassembled WGS sequence"/>
</dbReference>
<evidence type="ECO:0000259" key="1">
    <source>
        <dbReference type="Pfam" id="PF22790"/>
    </source>
</evidence>
<sequence>MELSDGTQIATNDLLVKLHLHNVILLKETLGMNPIQRARYIKREVERSLPELADYIRGYSCYEEIKGIIGITFLNKGVHRLGFETVSIVNGFYKLYKFLTLLPILLLFSISPSVRELIHHKPMYLFMTKQTLERKYGMRLPMNYR</sequence>
<gene>
    <name evidence="2" type="ORF">VF724_11550</name>
</gene>
<dbReference type="InterPro" id="IPR054467">
    <property type="entry name" value="YkoP-like_dom"/>
</dbReference>
<proteinExistence type="predicted"/>
<evidence type="ECO:0000313" key="3">
    <source>
        <dbReference type="Proteomes" id="UP001310386"/>
    </source>
</evidence>
<comment type="caution">
    <text evidence="2">The sequence shown here is derived from an EMBL/GenBank/DDBJ whole genome shotgun (WGS) entry which is preliminary data.</text>
</comment>
<feature type="domain" description="YkoP-like" evidence="1">
    <location>
        <begin position="1"/>
        <end position="136"/>
    </location>
</feature>
<keyword evidence="3" id="KW-1185">Reference proteome</keyword>
<protein>
    <recommendedName>
        <fullName evidence="1">YkoP-like domain-containing protein</fullName>
    </recommendedName>
</protein>